<dbReference type="InterPro" id="IPR001130">
    <property type="entry name" value="TatD-like"/>
</dbReference>
<dbReference type="RefSeq" id="XP_007860705.1">
    <property type="nucleotide sequence ID" value="XM_007862514.1"/>
</dbReference>
<gene>
    <name evidence="2" type="ORF">GLOTRDRAFT_124007</name>
</gene>
<dbReference type="InterPro" id="IPR053044">
    <property type="entry name" value="Metallo-hydrolase/TatD-type"/>
</dbReference>
<dbReference type="PANTHER" id="PTHR47345">
    <property type="entry name" value="CUT9-INTERACTING PROTEIN SCN1"/>
    <property type="match status" value="1"/>
</dbReference>
<dbReference type="KEGG" id="gtr:GLOTRDRAFT_124007"/>
<dbReference type="Gene3D" id="3.20.20.140">
    <property type="entry name" value="Metal-dependent hydrolases"/>
    <property type="match status" value="1"/>
</dbReference>
<dbReference type="InterPro" id="IPR032466">
    <property type="entry name" value="Metal_Hydrolase"/>
</dbReference>
<sequence>MTDLASDTYSQLDVLPGPAVLAHVVDVHCHPTDTAIQPESMDKLPIKICAMATRQSDQAKVADLATAYPSKVIPCFGHHPWFTHWISLDPTASKEQHYQSLFANSSQKHAETLQAMLPTIPDPIPLSSLVSTLRANLRAFPHAMLGEVGLDRSARVPLDPNTTPRVLSPFTIPIDHQMAVLTAQLEVAVELRRNVSLHDVKAHQATADLLKSMSEKFKENWWEISVDLHSCGVSPEMWKDIERVHPNVFLSLSTCINSRSPNHVALIKACAANRLLAESDIHDVNYCAPYTWDMIRTIANFKGWRIEEQWDYDDGSKEEEWGVVKRLEENWKAFQAGNHPSPLKSKKPEWVTGGNRKSRMRSAKDRNEWVSDDSELDS</sequence>
<name>S7RZ31_GLOTA</name>
<dbReference type="SUPFAM" id="SSF51556">
    <property type="entry name" value="Metallo-dependent hydrolases"/>
    <property type="match status" value="1"/>
</dbReference>
<protein>
    <submittedName>
        <fullName evidence="2">Metallo-dependent hydrolase</fullName>
    </submittedName>
</protein>
<dbReference type="OMA" id="VPCFGWH"/>
<dbReference type="GeneID" id="19301037"/>
<evidence type="ECO:0000256" key="1">
    <source>
        <dbReference type="SAM" id="MobiDB-lite"/>
    </source>
</evidence>
<dbReference type="EMBL" id="KB469296">
    <property type="protein sequence ID" value="EPQ60250.1"/>
    <property type="molecule type" value="Genomic_DNA"/>
</dbReference>
<dbReference type="AlphaFoldDB" id="S7RZ31"/>
<keyword evidence="3" id="KW-1185">Reference proteome</keyword>
<keyword evidence="2" id="KW-0378">Hydrolase</keyword>
<dbReference type="OrthoDB" id="413993at2759"/>
<dbReference type="GO" id="GO:0016788">
    <property type="term" value="F:hydrolase activity, acting on ester bonds"/>
    <property type="evidence" value="ECO:0007669"/>
    <property type="project" value="InterPro"/>
</dbReference>
<reference evidence="2 3" key="1">
    <citation type="journal article" date="2012" name="Science">
        <title>The Paleozoic origin of enzymatic lignin decomposition reconstructed from 31 fungal genomes.</title>
        <authorList>
            <person name="Floudas D."/>
            <person name="Binder M."/>
            <person name="Riley R."/>
            <person name="Barry K."/>
            <person name="Blanchette R.A."/>
            <person name="Henrissat B."/>
            <person name="Martinez A.T."/>
            <person name="Otillar R."/>
            <person name="Spatafora J.W."/>
            <person name="Yadav J.S."/>
            <person name="Aerts A."/>
            <person name="Benoit I."/>
            <person name="Boyd A."/>
            <person name="Carlson A."/>
            <person name="Copeland A."/>
            <person name="Coutinho P.M."/>
            <person name="de Vries R.P."/>
            <person name="Ferreira P."/>
            <person name="Findley K."/>
            <person name="Foster B."/>
            <person name="Gaskell J."/>
            <person name="Glotzer D."/>
            <person name="Gorecki P."/>
            <person name="Heitman J."/>
            <person name="Hesse C."/>
            <person name="Hori C."/>
            <person name="Igarashi K."/>
            <person name="Jurgens J.A."/>
            <person name="Kallen N."/>
            <person name="Kersten P."/>
            <person name="Kohler A."/>
            <person name="Kuees U."/>
            <person name="Kumar T.K.A."/>
            <person name="Kuo A."/>
            <person name="LaButti K."/>
            <person name="Larrondo L.F."/>
            <person name="Lindquist E."/>
            <person name="Ling A."/>
            <person name="Lombard V."/>
            <person name="Lucas S."/>
            <person name="Lundell T."/>
            <person name="Martin R."/>
            <person name="McLaughlin D.J."/>
            <person name="Morgenstern I."/>
            <person name="Morin E."/>
            <person name="Murat C."/>
            <person name="Nagy L.G."/>
            <person name="Nolan M."/>
            <person name="Ohm R.A."/>
            <person name="Patyshakuliyeva A."/>
            <person name="Rokas A."/>
            <person name="Ruiz-Duenas F.J."/>
            <person name="Sabat G."/>
            <person name="Salamov A."/>
            <person name="Samejima M."/>
            <person name="Schmutz J."/>
            <person name="Slot J.C."/>
            <person name="St John F."/>
            <person name="Stenlid J."/>
            <person name="Sun H."/>
            <person name="Sun S."/>
            <person name="Syed K."/>
            <person name="Tsang A."/>
            <person name="Wiebenga A."/>
            <person name="Young D."/>
            <person name="Pisabarro A."/>
            <person name="Eastwood D.C."/>
            <person name="Martin F."/>
            <person name="Cullen D."/>
            <person name="Grigoriev I.V."/>
            <person name="Hibbett D.S."/>
        </authorList>
    </citation>
    <scope>NUCLEOTIDE SEQUENCE [LARGE SCALE GENOMIC DNA]</scope>
    <source>
        <strain evidence="2 3">ATCC 11539</strain>
    </source>
</reference>
<dbReference type="PANTHER" id="PTHR47345:SF1">
    <property type="entry name" value="CUT9-INTERACTING PROTEIN SCN1"/>
    <property type="match status" value="1"/>
</dbReference>
<dbReference type="HOGENOM" id="CLU_031506_3_2_1"/>
<proteinExistence type="predicted"/>
<evidence type="ECO:0000313" key="2">
    <source>
        <dbReference type="EMBL" id="EPQ60250.1"/>
    </source>
</evidence>
<dbReference type="Pfam" id="PF01026">
    <property type="entry name" value="TatD_DNase"/>
    <property type="match status" value="1"/>
</dbReference>
<dbReference type="Proteomes" id="UP000030669">
    <property type="component" value="Unassembled WGS sequence"/>
</dbReference>
<feature type="region of interest" description="Disordered" evidence="1">
    <location>
        <begin position="335"/>
        <end position="378"/>
    </location>
</feature>
<evidence type="ECO:0000313" key="3">
    <source>
        <dbReference type="Proteomes" id="UP000030669"/>
    </source>
</evidence>
<organism evidence="2 3">
    <name type="scientific">Gloeophyllum trabeum (strain ATCC 11539 / FP-39264 / Madison 617)</name>
    <name type="common">Brown rot fungus</name>
    <dbReference type="NCBI Taxonomy" id="670483"/>
    <lineage>
        <taxon>Eukaryota</taxon>
        <taxon>Fungi</taxon>
        <taxon>Dikarya</taxon>
        <taxon>Basidiomycota</taxon>
        <taxon>Agaricomycotina</taxon>
        <taxon>Agaricomycetes</taxon>
        <taxon>Gloeophyllales</taxon>
        <taxon>Gloeophyllaceae</taxon>
        <taxon>Gloeophyllum</taxon>
    </lineage>
</organism>
<dbReference type="eggNOG" id="KOG3020">
    <property type="taxonomic scope" value="Eukaryota"/>
</dbReference>
<accession>S7RZ31</accession>